<dbReference type="Proteomes" id="UP000602284">
    <property type="component" value="Unassembled WGS sequence"/>
</dbReference>
<keyword evidence="9 13" id="KW-0233">DNA recombination</keyword>
<keyword evidence="8 13" id="KW-0460">Magnesium</keyword>
<dbReference type="InterPro" id="IPR011856">
    <property type="entry name" value="tRNA_endonuc-like_dom_sf"/>
</dbReference>
<keyword evidence="2 13" id="KW-0963">Cytoplasm</keyword>
<name>A0ABS1JC98_9BACL</name>
<dbReference type="EC" id="3.1.21.10" evidence="13"/>
<comment type="caution">
    <text evidence="14">The sequence shown here is derived from an EMBL/GenBank/DDBJ whole genome shotgun (WGS) entry which is preliminary data.</text>
</comment>
<keyword evidence="5 13" id="KW-0255">Endonuclease</keyword>
<keyword evidence="15" id="KW-1185">Reference proteome</keyword>
<dbReference type="PIRSF" id="PIRSF037785">
    <property type="entry name" value="RecU"/>
    <property type="match status" value="1"/>
</dbReference>
<dbReference type="CDD" id="cd22354">
    <property type="entry name" value="RecU-like"/>
    <property type="match status" value="1"/>
</dbReference>
<comment type="function">
    <text evidence="13">Endonuclease that resolves Holliday junction intermediates in genetic recombination. Cleaves mobile four-strand junctions by introducing symmetrical nicks in paired strands. Promotes annealing of linear ssDNA with homologous dsDNA. Required for DNA repair, homologous recombination and chromosome segregation.</text>
</comment>
<keyword evidence="10 13" id="KW-0234">DNA repair</keyword>
<reference evidence="14 15" key="1">
    <citation type="submission" date="2021-01" db="EMBL/GenBank/DDBJ databases">
        <title>Tumebacillus sp. strain ITR2 16S ribosomal RNA gene Genome sequencing and assembly.</title>
        <authorList>
            <person name="Kang M."/>
        </authorList>
    </citation>
    <scope>NUCLEOTIDE SEQUENCE [LARGE SCALE GENOMIC DNA]</scope>
    <source>
        <strain evidence="14 15">ITR2</strain>
    </source>
</reference>
<dbReference type="SUPFAM" id="SSF52980">
    <property type="entry name" value="Restriction endonuclease-like"/>
    <property type="match status" value="1"/>
</dbReference>
<dbReference type="InterPro" id="IPR011335">
    <property type="entry name" value="Restrct_endonuc-II-like"/>
</dbReference>
<feature type="binding site" evidence="13">
    <location>
        <position position="76"/>
    </location>
    <ligand>
        <name>Mg(2+)</name>
        <dbReference type="ChEBI" id="CHEBI:18420"/>
    </ligand>
</feature>
<dbReference type="Pfam" id="PF03838">
    <property type="entry name" value="RecU"/>
    <property type="match status" value="1"/>
</dbReference>
<feature type="binding site" evidence="13">
    <location>
        <position position="95"/>
    </location>
    <ligand>
        <name>Mg(2+)</name>
        <dbReference type="ChEBI" id="CHEBI:18420"/>
    </ligand>
</feature>
<keyword evidence="3 13" id="KW-0540">Nuclease</keyword>
<keyword evidence="4 13" id="KW-0479">Metal-binding</keyword>
<dbReference type="HAMAP" id="MF_00130">
    <property type="entry name" value="RecU"/>
    <property type="match status" value="1"/>
</dbReference>
<dbReference type="RefSeq" id="WP_201636319.1">
    <property type="nucleotide sequence ID" value="NZ_JAEQNB010000004.1"/>
</dbReference>
<evidence type="ECO:0000256" key="2">
    <source>
        <dbReference type="ARBA" id="ARBA00022490"/>
    </source>
</evidence>
<dbReference type="InterPro" id="IPR004612">
    <property type="entry name" value="Resolv_RecU"/>
</dbReference>
<sequence length="178" mass="20118">MTRFKSFQNNANLGKSFEDRVIQANQQYAARGVAVIQKVATPFQIIRKGKGMIAVPTEKSTVDFVGLAVGRGVALDAKTTKVQTNFPLSNVEQHQIDFLVRWKKQGGAAFLLIEFSTLRDEIYRLDVDQLVRWWIESAMPKGRKSIPIDFFRNECPLVRAKNGVVLDYLDFIISPEVA</sequence>
<comment type="catalytic activity">
    <reaction evidence="13">
        <text>Endonucleolytic cleavage at a junction such as a reciprocal single-stranded crossover between two homologous DNA duplexes (Holliday junction).</text>
        <dbReference type="EC" id="3.1.21.10"/>
    </reaction>
</comment>
<proteinExistence type="inferred from homology"/>
<evidence type="ECO:0000313" key="14">
    <source>
        <dbReference type="EMBL" id="MBL0387888.1"/>
    </source>
</evidence>
<evidence type="ECO:0000256" key="9">
    <source>
        <dbReference type="ARBA" id="ARBA00023172"/>
    </source>
</evidence>
<feature type="binding site" evidence="13">
    <location>
        <position position="61"/>
    </location>
    <ligand>
        <name>Mg(2+)</name>
        <dbReference type="ChEBI" id="CHEBI:18420"/>
    </ligand>
</feature>
<gene>
    <name evidence="13" type="primary">recU</name>
    <name evidence="14" type="ORF">JJB07_14700</name>
</gene>
<keyword evidence="6 13" id="KW-0227">DNA damage</keyword>
<evidence type="ECO:0000256" key="7">
    <source>
        <dbReference type="ARBA" id="ARBA00022801"/>
    </source>
</evidence>
<dbReference type="EMBL" id="JAEQNB010000004">
    <property type="protein sequence ID" value="MBL0387888.1"/>
    <property type="molecule type" value="Genomic_DNA"/>
</dbReference>
<protein>
    <recommendedName>
        <fullName evidence="12 13">Holliday junction resolvase RecU</fullName>
        <ecNumber evidence="13">3.1.21.10</ecNumber>
    </recommendedName>
    <alternativeName>
        <fullName evidence="13">Recombination protein U homolog</fullName>
    </alternativeName>
</protein>
<feature type="site" description="Transition state stabilizer" evidence="13">
    <location>
        <position position="78"/>
    </location>
</feature>
<comment type="subcellular location">
    <subcellularLocation>
        <location evidence="1 13">Cytoplasm</location>
    </subcellularLocation>
</comment>
<feature type="binding site" evidence="13">
    <location>
        <position position="63"/>
    </location>
    <ligand>
        <name>Mg(2+)</name>
        <dbReference type="ChEBI" id="CHEBI:18420"/>
    </ligand>
</feature>
<evidence type="ECO:0000256" key="8">
    <source>
        <dbReference type="ARBA" id="ARBA00022842"/>
    </source>
</evidence>
<evidence type="ECO:0000256" key="12">
    <source>
        <dbReference type="ARBA" id="ARBA00029523"/>
    </source>
</evidence>
<dbReference type="Gene3D" id="3.40.1350.10">
    <property type="match status" value="1"/>
</dbReference>
<comment type="similarity">
    <text evidence="11 13">Belongs to the RecU family.</text>
</comment>
<comment type="cofactor">
    <cofactor evidence="13">
        <name>Mg(2+)</name>
        <dbReference type="ChEBI" id="CHEBI:18420"/>
    </cofactor>
    <text evidence="13">Binds 1 Mg(2+) ion per subunit.</text>
</comment>
<evidence type="ECO:0000256" key="13">
    <source>
        <dbReference type="HAMAP-Rule" id="MF_00130"/>
    </source>
</evidence>
<evidence type="ECO:0000256" key="1">
    <source>
        <dbReference type="ARBA" id="ARBA00004496"/>
    </source>
</evidence>
<evidence type="ECO:0000256" key="3">
    <source>
        <dbReference type="ARBA" id="ARBA00022722"/>
    </source>
</evidence>
<evidence type="ECO:0000313" key="15">
    <source>
        <dbReference type="Proteomes" id="UP000602284"/>
    </source>
</evidence>
<keyword evidence="7 13" id="KW-0378">Hydrolase</keyword>
<accession>A0ABS1JC98</accession>
<evidence type="ECO:0000256" key="4">
    <source>
        <dbReference type="ARBA" id="ARBA00022723"/>
    </source>
</evidence>
<evidence type="ECO:0000256" key="6">
    <source>
        <dbReference type="ARBA" id="ARBA00022763"/>
    </source>
</evidence>
<evidence type="ECO:0000256" key="10">
    <source>
        <dbReference type="ARBA" id="ARBA00023204"/>
    </source>
</evidence>
<organism evidence="14 15">
    <name type="scientific">Tumebacillus amylolyticus</name>
    <dbReference type="NCBI Taxonomy" id="2801339"/>
    <lineage>
        <taxon>Bacteria</taxon>
        <taxon>Bacillati</taxon>
        <taxon>Bacillota</taxon>
        <taxon>Bacilli</taxon>
        <taxon>Bacillales</taxon>
        <taxon>Alicyclobacillaceae</taxon>
        <taxon>Tumebacillus</taxon>
    </lineage>
</organism>
<evidence type="ECO:0000256" key="5">
    <source>
        <dbReference type="ARBA" id="ARBA00022759"/>
    </source>
</evidence>
<evidence type="ECO:0000256" key="11">
    <source>
        <dbReference type="ARBA" id="ARBA00023447"/>
    </source>
</evidence>